<dbReference type="GO" id="GO:0030288">
    <property type="term" value="C:outer membrane-bounded periplasmic space"/>
    <property type="evidence" value="ECO:0007669"/>
    <property type="project" value="TreeGrafter"/>
</dbReference>
<evidence type="ECO:0000259" key="10">
    <source>
        <dbReference type="Pfam" id="PF00912"/>
    </source>
</evidence>
<gene>
    <name evidence="11" type="ORF">CWC05_21145</name>
</gene>
<keyword evidence="7" id="KW-1133">Transmembrane helix</keyword>
<keyword evidence="5" id="KW-0133">Cell shape</keyword>
<evidence type="ECO:0000256" key="7">
    <source>
        <dbReference type="ARBA" id="ARBA00022989"/>
    </source>
</evidence>
<dbReference type="Proteomes" id="UP000305874">
    <property type="component" value="Unassembled WGS sequence"/>
</dbReference>
<organism evidence="11 12">
    <name type="scientific">Pseudoalteromonas ruthenica</name>
    <dbReference type="NCBI Taxonomy" id="151081"/>
    <lineage>
        <taxon>Bacteria</taxon>
        <taxon>Pseudomonadati</taxon>
        <taxon>Pseudomonadota</taxon>
        <taxon>Gammaproteobacteria</taxon>
        <taxon>Alteromonadales</taxon>
        <taxon>Pseudoalteromonadaceae</taxon>
        <taxon>Pseudoalteromonas</taxon>
    </lineage>
</organism>
<dbReference type="GO" id="GO:0008360">
    <property type="term" value="P:regulation of cell shape"/>
    <property type="evidence" value="ECO:0007669"/>
    <property type="project" value="UniProtKB-KW"/>
</dbReference>
<comment type="subcellular location">
    <subcellularLocation>
        <location evidence="1">Membrane</location>
    </subcellularLocation>
</comment>
<dbReference type="AlphaFoldDB" id="A0A5S3YLV4"/>
<dbReference type="InterPro" id="IPR023346">
    <property type="entry name" value="Lysozyme-like_dom_sf"/>
</dbReference>
<dbReference type="SUPFAM" id="SSF53955">
    <property type="entry name" value="Lysozyme-like"/>
    <property type="match status" value="1"/>
</dbReference>
<evidence type="ECO:0000256" key="8">
    <source>
        <dbReference type="ARBA" id="ARBA00023136"/>
    </source>
</evidence>
<reference evidence="11 12" key="1">
    <citation type="submission" date="2017-12" db="EMBL/GenBank/DDBJ databases">
        <authorList>
            <person name="Paulsen S."/>
            <person name="Gram L.K."/>
        </authorList>
    </citation>
    <scope>NUCLEOTIDE SEQUENCE [LARGE SCALE GENOMIC DNA]</scope>
    <source>
        <strain evidence="11 12">S2897</strain>
    </source>
</reference>
<keyword evidence="6" id="KW-0573">Peptidoglycan synthesis</keyword>
<dbReference type="GO" id="GO:0009252">
    <property type="term" value="P:peptidoglycan biosynthetic process"/>
    <property type="evidence" value="ECO:0007669"/>
    <property type="project" value="UniProtKB-KW"/>
</dbReference>
<keyword evidence="8" id="KW-0472">Membrane</keyword>
<dbReference type="PANTHER" id="PTHR32282">
    <property type="entry name" value="BINDING PROTEIN TRANSPEPTIDASE, PUTATIVE-RELATED"/>
    <property type="match status" value="1"/>
</dbReference>
<dbReference type="InterPro" id="IPR001264">
    <property type="entry name" value="Glyco_trans_51"/>
</dbReference>
<dbReference type="InterPro" id="IPR036950">
    <property type="entry name" value="PBP_transglycosylase"/>
</dbReference>
<evidence type="ECO:0000256" key="4">
    <source>
        <dbReference type="ARBA" id="ARBA00022692"/>
    </source>
</evidence>
<name>A0A5S3YLV4_9GAMM</name>
<keyword evidence="9" id="KW-0961">Cell wall biogenesis/degradation</keyword>
<reference evidence="12" key="2">
    <citation type="submission" date="2019-06" db="EMBL/GenBank/DDBJ databases">
        <title>Co-occurence of chitin degradation, pigmentation and bioactivity in marine Pseudoalteromonas.</title>
        <authorList>
            <person name="Sonnenschein E.C."/>
            <person name="Bech P.K."/>
        </authorList>
    </citation>
    <scope>NUCLEOTIDE SEQUENCE [LARGE SCALE GENOMIC DNA]</scope>
    <source>
        <strain evidence="12">S2897</strain>
    </source>
</reference>
<feature type="non-terminal residue" evidence="11">
    <location>
        <position position="122"/>
    </location>
</feature>
<protein>
    <submittedName>
        <fullName evidence="11">Penicillin-sensitive transpeptidase</fullName>
    </submittedName>
</protein>
<evidence type="ECO:0000313" key="11">
    <source>
        <dbReference type="EMBL" id="TMP76901.1"/>
    </source>
</evidence>
<dbReference type="PANTHER" id="PTHR32282:SF27">
    <property type="entry name" value="PENICILLIN-BINDING PROTEIN 1A"/>
    <property type="match status" value="1"/>
</dbReference>
<feature type="non-terminal residue" evidence="11">
    <location>
        <position position="1"/>
    </location>
</feature>
<proteinExistence type="predicted"/>
<evidence type="ECO:0000256" key="5">
    <source>
        <dbReference type="ARBA" id="ARBA00022960"/>
    </source>
</evidence>
<sequence>STGEKKQGASTITMQLARNFFLTREKAYIRKVKEIFIALHIEQLLSKDEILALYLNKIELGNRAFGIGAAAQVYYGKELNELTLPQMAMIAGLPKAPSALNPIRNATRAKARRNVVLGRMYK</sequence>
<feature type="domain" description="Glycosyl transferase family 51" evidence="10">
    <location>
        <begin position="2"/>
        <end position="120"/>
    </location>
</feature>
<accession>A0A5S3YLV4</accession>
<dbReference type="GO" id="GO:0016020">
    <property type="term" value="C:membrane"/>
    <property type="evidence" value="ECO:0007669"/>
    <property type="project" value="UniProtKB-SubCell"/>
</dbReference>
<evidence type="ECO:0000256" key="6">
    <source>
        <dbReference type="ARBA" id="ARBA00022984"/>
    </source>
</evidence>
<dbReference type="EMBL" id="PNCG01000491">
    <property type="protein sequence ID" value="TMP76901.1"/>
    <property type="molecule type" value="Genomic_DNA"/>
</dbReference>
<dbReference type="InterPro" id="IPR050396">
    <property type="entry name" value="Glycosyltr_51/Transpeptidase"/>
</dbReference>
<dbReference type="GO" id="GO:0008955">
    <property type="term" value="F:peptidoglycan glycosyltransferase activity"/>
    <property type="evidence" value="ECO:0007669"/>
    <property type="project" value="TreeGrafter"/>
</dbReference>
<dbReference type="Pfam" id="PF00912">
    <property type="entry name" value="Transgly"/>
    <property type="match status" value="1"/>
</dbReference>
<keyword evidence="3" id="KW-0808">Transferase</keyword>
<evidence type="ECO:0000256" key="2">
    <source>
        <dbReference type="ARBA" id="ARBA00004752"/>
    </source>
</evidence>
<dbReference type="RefSeq" id="WP_171041939.1">
    <property type="nucleotide sequence ID" value="NZ_PNCG01000491.1"/>
</dbReference>
<dbReference type="Gene3D" id="1.10.3810.10">
    <property type="entry name" value="Biosynthetic peptidoglycan transglycosylase-like"/>
    <property type="match status" value="1"/>
</dbReference>
<evidence type="ECO:0000256" key="1">
    <source>
        <dbReference type="ARBA" id="ARBA00004370"/>
    </source>
</evidence>
<evidence type="ECO:0000256" key="9">
    <source>
        <dbReference type="ARBA" id="ARBA00023316"/>
    </source>
</evidence>
<comment type="caution">
    <text evidence="11">The sequence shown here is derived from an EMBL/GenBank/DDBJ whole genome shotgun (WGS) entry which is preliminary data.</text>
</comment>
<keyword evidence="4" id="KW-0812">Transmembrane</keyword>
<dbReference type="GO" id="GO:0071555">
    <property type="term" value="P:cell wall organization"/>
    <property type="evidence" value="ECO:0007669"/>
    <property type="project" value="UniProtKB-KW"/>
</dbReference>
<evidence type="ECO:0000256" key="3">
    <source>
        <dbReference type="ARBA" id="ARBA00022679"/>
    </source>
</evidence>
<comment type="pathway">
    <text evidence="2">Cell wall biogenesis; peptidoglycan biosynthesis.</text>
</comment>
<evidence type="ECO:0000313" key="12">
    <source>
        <dbReference type="Proteomes" id="UP000305874"/>
    </source>
</evidence>